<evidence type="ECO:0000313" key="1">
    <source>
        <dbReference type="EMBL" id="GIY70304.1"/>
    </source>
</evidence>
<organism evidence="1 2">
    <name type="scientific">Caerostris darwini</name>
    <dbReference type="NCBI Taxonomy" id="1538125"/>
    <lineage>
        <taxon>Eukaryota</taxon>
        <taxon>Metazoa</taxon>
        <taxon>Ecdysozoa</taxon>
        <taxon>Arthropoda</taxon>
        <taxon>Chelicerata</taxon>
        <taxon>Arachnida</taxon>
        <taxon>Araneae</taxon>
        <taxon>Araneomorphae</taxon>
        <taxon>Entelegynae</taxon>
        <taxon>Araneoidea</taxon>
        <taxon>Araneidae</taxon>
        <taxon>Caerostris</taxon>
    </lineage>
</organism>
<evidence type="ECO:0000313" key="2">
    <source>
        <dbReference type="Proteomes" id="UP001054837"/>
    </source>
</evidence>
<protein>
    <submittedName>
        <fullName evidence="1">Uncharacterized protein</fullName>
    </submittedName>
</protein>
<name>A0AAV4VKE3_9ARAC</name>
<accession>A0AAV4VKE3</accession>
<keyword evidence="2" id="KW-1185">Reference proteome</keyword>
<sequence>MPHIYNVCHIWYHECRPIHQQMLVSKCQKHALPNSSLWPHFGTETHSYNLAQTDRLLNEAWGHQCDKDETDGEIHLTTLSFIFPSRKQCH</sequence>
<reference evidence="1 2" key="1">
    <citation type="submission" date="2021-06" db="EMBL/GenBank/DDBJ databases">
        <title>Caerostris darwini draft genome.</title>
        <authorList>
            <person name="Kono N."/>
            <person name="Arakawa K."/>
        </authorList>
    </citation>
    <scope>NUCLEOTIDE SEQUENCE [LARGE SCALE GENOMIC DNA]</scope>
</reference>
<proteinExistence type="predicted"/>
<dbReference type="Proteomes" id="UP001054837">
    <property type="component" value="Unassembled WGS sequence"/>
</dbReference>
<gene>
    <name evidence="1" type="ORF">CDAR_564261</name>
</gene>
<comment type="caution">
    <text evidence="1">The sequence shown here is derived from an EMBL/GenBank/DDBJ whole genome shotgun (WGS) entry which is preliminary data.</text>
</comment>
<dbReference type="AlphaFoldDB" id="A0AAV4VKE3"/>
<dbReference type="EMBL" id="BPLQ01013145">
    <property type="protein sequence ID" value="GIY70304.1"/>
    <property type="molecule type" value="Genomic_DNA"/>
</dbReference>